<evidence type="ECO:0000313" key="5">
    <source>
        <dbReference type="Proteomes" id="UP001231518"/>
    </source>
</evidence>
<gene>
    <name evidence="4" type="ORF">PYW07_013376</name>
</gene>
<dbReference type="InterPro" id="IPR013087">
    <property type="entry name" value="Znf_C2H2_type"/>
</dbReference>
<feature type="region of interest" description="Disordered" evidence="2">
    <location>
        <begin position="1"/>
        <end position="33"/>
    </location>
</feature>
<dbReference type="AlphaFoldDB" id="A0AAD7Y6K0"/>
<dbReference type="GO" id="GO:0008270">
    <property type="term" value="F:zinc ion binding"/>
    <property type="evidence" value="ECO:0007669"/>
    <property type="project" value="UniProtKB-KW"/>
</dbReference>
<feature type="domain" description="C2H2-type" evidence="3">
    <location>
        <begin position="371"/>
        <end position="394"/>
    </location>
</feature>
<protein>
    <recommendedName>
        <fullName evidence="3">C2H2-type domain-containing protein</fullName>
    </recommendedName>
</protein>
<proteinExistence type="predicted"/>
<keyword evidence="1" id="KW-0479">Metal-binding</keyword>
<keyword evidence="5" id="KW-1185">Reference proteome</keyword>
<comment type="caution">
    <text evidence="4">The sequence shown here is derived from an EMBL/GenBank/DDBJ whole genome shotgun (WGS) entry which is preliminary data.</text>
</comment>
<name>A0AAD7Y6K0_MYTSE</name>
<accession>A0AAD7Y6K0</accession>
<feature type="compositionally biased region" description="Basic residues" evidence="2">
    <location>
        <begin position="127"/>
        <end position="139"/>
    </location>
</feature>
<evidence type="ECO:0000256" key="1">
    <source>
        <dbReference type="PROSITE-ProRule" id="PRU00042"/>
    </source>
</evidence>
<dbReference type="EMBL" id="JARGEI010000032">
    <property type="protein sequence ID" value="KAJ8704082.1"/>
    <property type="molecule type" value="Genomic_DNA"/>
</dbReference>
<dbReference type="PROSITE" id="PS00028">
    <property type="entry name" value="ZINC_FINGER_C2H2_1"/>
    <property type="match status" value="1"/>
</dbReference>
<dbReference type="SMART" id="SM00355">
    <property type="entry name" value="ZnF_C2H2"/>
    <property type="match status" value="2"/>
</dbReference>
<organism evidence="4 5">
    <name type="scientific">Mythimna separata</name>
    <name type="common">Oriental armyworm</name>
    <name type="synonym">Pseudaletia separata</name>
    <dbReference type="NCBI Taxonomy" id="271217"/>
    <lineage>
        <taxon>Eukaryota</taxon>
        <taxon>Metazoa</taxon>
        <taxon>Ecdysozoa</taxon>
        <taxon>Arthropoda</taxon>
        <taxon>Hexapoda</taxon>
        <taxon>Insecta</taxon>
        <taxon>Pterygota</taxon>
        <taxon>Neoptera</taxon>
        <taxon>Endopterygota</taxon>
        <taxon>Lepidoptera</taxon>
        <taxon>Glossata</taxon>
        <taxon>Ditrysia</taxon>
        <taxon>Noctuoidea</taxon>
        <taxon>Noctuidae</taxon>
        <taxon>Noctuinae</taxon>
        <taxon>Hadenini</taxon>
        <taxon>Mythimna</taxon>
    </lineage>
</organism>
<keyword evidence="1" id="KW-0862">Zinc</keyword>
<evidence type="ECO:0000256" key="2">
    <source>
        <dbReference type="SAM" id="MobiDB-lite"/>
    </source>
</evidence>
<feature type="region of interest" description="Disordered" evidence="2">
    <location>
        <begin position="121"/>
        <end position="141"/>
    </location>
</feature>
<feature type="region of interest" description="Disordered" evidence="2">
    <location>
        <begin position="185"/>
        <end position="207"/>
    </location>
</feature>
<feature type="compositionally biased region" description="Basic and acidic residues" evidence="2">
    <location>
        <begin position="1"/>
        <end position="18"/>
    </location>
</feature>
<evidence type="ECO:0000313" key="4">
    <source>
        <dbReference type="EMBL" id="KAJ8704082.1"/>
    </source>
</evidence>
<dbReference type="Proteomes" id="UP001231518">
    <property type="component" value="Chromosome 31"/>
</dbReference>
<dbReference type="PROSITE" id="PS50157">
    <property type="entry name" value="ZINC_FINGER_C2H2_2"/>
    <property type="match status" value="1"/>
</dbReference>
<evidence type="ECO:0000259" key="3">
    <source>
        <dbReference type="PROSITE" id="PS50157"/>
    </source>
</evidence>
<keyword evidence="1" id="KW-0863">Zinc-finger</keyword>
<sequence length="499" mass="56387">MFCVQEKERSSFSSDKDPLSITQTDSEDDEPEAKRIKYSPLNLQVYQIPAFNTPKSLSIYPTNTLPNFVNNPLNLANPLAFATTPNGESLVKNLHNRYSLPAKLTITPVVNGGEVVRYKKNGEVAKKRGPPKGYKRKPKPEKLELSQSFNGVPSLQTSLQTQNTILSSLLAANNTTITGVTIQPAIAPKPEPEPEIEVPEAPKPEPEPEIEVQVCRPFIIITGVTIQPAIAPKLEPEPEIEVQVCRPFIIITGVTIQPAIAPKLEPEPEIEVQVCRPFIIITGVTIQHAIAPKLEPEPEIEVQVCRPFIIITGVTIQPAIAPKPEPEPEIEVPEGTELVELLLDPEDWFPTEPYKMVFSRKKNPKWKDFPYQCEHCFKGYRVASTLITHSAERHGCVPKDLAIPCPCCPHVSTRRKHHKKHLESHESRKHRIFCLYCLPAYDPSEPFVKEPVKYPYDKFPQYWYASEESLRLHKKRKHPYSGMFNVSWFSTWRDAAPNS</sequence>
<reference evidence="4" key="1">
    <citation type="submission" date="2023-03" db="EMBL/GenBank/DDBJ databases">
        <title>Chromosome-level genomes of two armyworms, Mythimna separata and Mythimna loreyi, provide insights into the biosynthesis and reception of sex pheromones.</title>
        <authorList>
            <person name="Zhao H."/>
        </authorList>
    </citation>
    <scope>NUCLEOTIDE SEQUENCE</scope>
    <source>
        <strain evidence="4">BeijingLab</strain>
        <tissue evidence="4">Pupa</tissue>
    </source>
</reference>